<evidence type="ECO:0000313" key="4">
    <source>
        <dbReference type="EMBL" id="MBT0728024.1"/>
    </source>
</evidence>
<evidence type="ECO:0000256" key="2">
    <source>
        <dbReference type="SAM" id="SignalP"/>
    </source>
</evidence>
<feature type="compositionally biased region" description="Pro residues" evidence="1">
    <location>
        <begin position="625"/>
        <end position="681"/>
    </location>
</feature>
<dbReference type="SUPFAM" id="SSF103515">
    <property type="entry name" value="Autotransporter"/>
    <property type="match status" value="1"/>
</dbReference>
<dbReference type="InterPro" id="IPR005546">
    <property type="entry name" value="Autotransporte_beta"/>
</dbReference>
<dbReference type="InterPro" id="IPR011050">
    <property type="entry name" value="Pectin_lyase_fold/virulence"/>
</dbReference>
<dbReference type="SUPFAM" id="SSF51126">
    <property type="entry name" value="Pectin lyase-like"/>
    <property type="match status" value="1"/>
</dbReference>
<dbReference type="Proteomes" id="UP000786875">
    <property type="component" value="Unassembled WGS sequence"/>
</dbReference>
<dbReference type="Gene3D" id="2.40.128.130">
    <property type="entry name" value="Autotransporter beta-domain"/>
    <property type="match status" value="1"/>
</dbReference>
<dbReference type="PROSITE" id="PS51208">
    <property type="entry name" value="AUTOTRANSPORTER"/>
    <property type="match status" value="1"/>
</dbReference>
<sequence length="1008" mass="108356">MMNKGFSSKEKDIGFSRKHLLCLALCLSPSAAYAQEHETLTLESSGLWENIVIVNNKTPNGALVIDNGANVTLRNSMINVSLFGGVGVRVYKSSFTADQLIVKVENPNNKAVAINIGPSSQVDLTNSTITNEAIGDGIAFNSHDNAPSILKVSDSEISTHNGSGIRAMAGEVTLNRVNITARGNYSHAVNMNTGTKFLSIFGGQYNTEGDGSYGVWMIHDGGKMVAQNANFYTSGKKSHGLVLQQSTANVPMSDAVLSDLSFIVTGDKAYGIYSEGKVNGYSVQVDTSGENGHGIVALKGGTISLNSSQIYTGKASSFGVVAVSGAAITAQDLDITTDGELSHGLFSNQGTLNIKESQVSTSGMDAAGLYIAGDGKTNSWSYDQIRTLTPNAVIADSFLESQEGIGILGIQGASAVRLTNSVVRSNTDVAVAALTTKNNAQEDIPAALYIDAQDSLLIGSLYAKNDDKLFVDLKGKNSVLTGKAYNVERLMLENSRWNITGDSQLNNLHNDGVVAFSDNDSTSFLKIDGNYSGSGELFMNAVLAGDNSQRNRLIIKGDVLDGNTRVSVTNLGGRGAETVQGIELISVGGTSFGQFTQQGRIVAGAYEYNLVKKAQSWFLSSEQPTPDPTPTPTPDPTPDPTPTPTPDPTPDPTPTPTPDPTPIPDPTPDPMPTPTPTPRPEPIYRVESGSYLANYVAGNTLFNTSLFERESDPFEHEAPLPGQNTSNLWLRQSGGRSGWSDGSGQLSTKANRYVAQLGGALLHIETPAGGRWSTGVMAGYGHHNNTTSSNRVGYRAKGSVNGYSTGIYSTWINDNSGKGGYIDSWLLYNWFNNSVKGDELTPEYYRSKGLTGSIEAGYVSEVLRFNGSKGSEYRWYFMPSAQLTYQGVKHRTLTEANNTRISNTGKNNLQSKLGIRSWIHGRHQIDQATERYFQPFAEVNWLHNLKRHGVKMDDTKVELAGAENAVEMKLGLEATLSKQSRVWVNTGVQIGNQGYNDNRVTLGGKWYF</sequence>
<proteinExistence type="predicted"/>
<feature type="region of interest" description="Disordered" evidence="1">
    <location>
        <begin position="620"/>
        <end position="684"/>
    </location>
</feature>
<dbReference type="InterPro" id="IPR043990">
    <property type="entry name" value="AC_1"/>
</dbReference>
<dbReference type="InterPro" id="IPR036709">
    <property type="entry name" value="Autotransporte_beta_dom_sf"/>
</dbReference>
<dbReference type="Gene3D" id="2.160.20.20">
    <property type="match status" value="1"/>
</dbReference>
<dbReference type="Pfam" id="PF18883">
    <property type="entry name" value="AC_1"/>
    <property type="match status" value="1"/>
</dbReference>
<name>A0ABS5T6M3_9GAMM</name>
<dbReference type="PANTHER" id="PTHR12338">
    <property type="entry name" value="AUTOTRANSPORTER"/>
    <property type="match status" value="1"/>
</dbReference>
<dbReference type="CDD" id="cd01344">
    <property type="entry name" value="PL2_Passenger_AT"/>
    <property type="match status" value="1"/>
</dbReference>
<keyword evidence="5" id="KW-1185">Reference proteome</keyword>
<comment type="caution">
    <text evidence="4">The sequence shown here is derived from an EMBL/GenBank/DDBJ whole genome shotgun (WGS) entry which is preliminary data.</text>
</comment>
<feature type="chain" id="PRO_5045324326" evidence="2">
    <location>
        <begin position="35"/>
        <end position="1008"/>
    </location>
</feature>
<dbReference type="NCBIfam" id="TIGR01414">
    <property type="entry name" value="autotrans_barl"/>
    <property type="match status" value="1"/>
</dbReference>
<dbReference type="SMART" id="SM00869">
    <property type="entry name" value="Autotransporter"/>
    <property type="match status" value="1"/>
</dbReference>
<dbReference type="InterPro" id="IPR050909">
    <property type="entry name" value="Bact_Autotransporter_VF"/>
</dbReference>
<dbReference type="InterPro" id="IPR012332">
    <property type="entry name" value="Autotransporter_pectin_lyase_C"/>
</dbReference>
<organism evidence="4 5">
    <name type="scientific">Rosenbergiella australiborealis</name>
    <dbReference type="NCBI Taxonomy" id="1544696"/>
    <lineage>
        <taxon>Bacteria</taxon>
        <taxon>Pseudomonadati</taxon>
        <taxon>Pseudomonadota</taxon>
        <taxon>Gammaproteobacteria</taxon>
        <taxon>Enterobacterales</taxon>
        <taxon>Erwiniaceae</taxon>
        <taxon>Rosenbergiella</taxon>
    </lineage>
</organism>
<dbReference type="InterPro" id="IPR006315">
    <property type="entry name" value="OM_autotransptr_brl_dom"/>
</dbReference>
<evidence type="ECO:0000259" key="3">
    <source>
        <dbReference type="PROSITE" id="PS51208"/>
    </source>
</evidence>
<dbReference type="PANTHER" id="PTHR12338:SF5">
    <property type="entry name" value="ANTIGEN 43-RELATED"/>
    <property type="match status" value="1"/>
</dbReference>
<gene>
    <name evidence="4" type="ORF">HGT73_11675</name>
</gene>
<evidence type="ECO:0000313" key="5">
    <source>
        <dbReference type="Proteomes" id="UP000786875"/>
    </source>
</evidence>
<protein>
    <submittedName>
        <fullName evidence="4">Autotransporter outer membrane beta-barrel domain-containing protein</fullName>
    </submittedName>
</protein>
<accession>A0ABS5T6M3</accession>
<feature type="signal peptide" evidence="2">
    <location>
        <begin position="1"/>
        <end position="34"/>
    </location>
</feature>
<dbReference type="Pfam" id="PF03797">
    <property type="entry name" value="Autotransporter"/>
    <property type="match status" value="1"/>
</dbReference>
<reference evidence="4 5" key="1">
    <citation type="submission" date="2020-04" db="EMBL/GenBank/DDBJ databases">
        <title>Genome sequencing of Rosenbergiella species.</title>
        <authorList>
            <person name="Alvarez-Perez S."/>
            <person name="Lievens B."/>
        </authorList>
    </citation>
    <scope>NUCLEOTIDE SEQUENCE [LARGE SCALE GENOMIC DNA]</scope>
    <source>
        <strain evidence="4 5">CdVSA20.1</strain>
    </source>
</reference>
<keyword evidence="2" id="KW-0732">Signal</keyword>
<evidence type="ECO:0000256" key="1">
    <source>
        <dbReference type="SAM" id="MobiDB-lite"/>
    </source>
</evidence>
<feature type="domain" description="Autotransporter" evidence="3">
    <location>
        <begin position="721"/>
        <end position="1008"/>
    </location>
</feature>
<dbReference type="RefSeq" id="WP_214215227.1">
    <property type="nucleotide sequence ID" value="NZ_JABBFO010000011.1"/>
</dbReference>
<dbReference type="EMBL" id="JABBFO010000011">
    <property type="protein sequence ID" value="MBT0728024.1"/>
    <property type="molecule type" value="Genomic_DNA"/>
</dbReference>